<dbReference type="VEuPathDB" id="AmoebaDB:ACA1_306560"/>
<name>L8HD66_ACACF</name>
<keyword evidence="2" id="KW-1185">Reference proteome</keyword>
<gene>
    <name evidence="1" type="ORF">ACA1_306560</name>
</gene>
<evidence type="ECO:0000313" key="1">
    <source>
        <dbReference type="EMBL" id="ELR23100.1"/>
    </source>
</evidence>
<dbReference type="GeneID" id="14924073"/>
<dbReference type="AlphaFoldDB" id="L8HD66"/>
<sequence>MHVTALCKHFKALRSTLHLCVVMASLHRELASGLYGVTVTVLYAMRLQLDAHDKIYIHCRYSEDTLTHFNILSDSTLVSERQARLLDTVTLALAAVTNRSRL</sequence>
<dbReference type="EMBL" id="KB007866">
    <property type="protein sequence ID" value="ELR23100.1"/>
    <property type="molecule type" value="Genomic_DNA"/>
</dbReference>
<reference evidence="1 2" key="1">
    <citation type="journal article" date="2013" name="Genome Biol.">
        <title>Genome of Acanthamoeba castellanii highlights extensive lateral gene transfer and early evolution of tyrosine kinase signaling.</title>
        <authorList>
            <person name="Clarke M."/>
            <person name="Lohan A.J."/>
            <person name="Liu B."/>
            <person name="Lagkouvardos I."/>
            <person name="Roy S."/>
            <person name="Zafar N."/>
            <person name="Bertelli C."/>
            <person name="Schilde C."/>
            <person name="Kianianmomeni A."/>
            <person name="Burglin T.R."/>
            <person name="Frech C."/>
            <person name="Turcotte B."/>
            <person name="Kopec K.O."/>
            <person name="Synnott J.M."/>
            <person name="Choo C."/>
            <person name="Paponov I."/>
            <person name="Finkler A."/>
            <person name="Soon Heng Tan C."/>
            <person name="Hutchins A.P."/>
            <person name="Weinmeier T."/>
            <person name="Rattei T."/>
            <person name="Chu J.S."/>
            <person name="Gimenez G."/>
            <person name="Irimia M."/>
            <person name="Rigden D.J."/>
            <person name="Fitzpatrick D.A."/>
            <person name="Lorenzo-Morales J."/>
            <person name="Bateman A."/>
            <person name="Chiu C.H."/>
            <person name="Tang P."/>
            <person name="Hegemann P."/>
            <person name="Fromm H."/>
            <person name="Raoult D."/>
            <person name="Greub G."/>
            <person name="Miranda-Saavedra D."/>
            <person name="Chen N."/>
            <person name="Nash P."/>
            <person name="Ginger M.L."/>
            <person name="Horn M."/>
            <person name="Schaap P."/>
            <person name="Caler L."/>
            <person name="Loftus B."/>
        </authorList>
    </citation>
    <scope>NUCLEOTIDE SEQUENCE [LARGE SCALE GENOMIC DNA]</scope>
    <source>
        <strain evidence="1 2">Neff</strain>
    </source>
</reference>
<protein>
    <submittedName>
        <fullName evidence="1">Uncharacterized protein</fullName>
    </submittedName>
</protein>
<proteinExistence type="predicted"/>
<dbReference type="Proteomes" id="UP000011083">
    <property type="component" value="Unassembled WGS sequence"/>
</dbReference>
<accession>L8HD66</accession>
<dbReference type="RefSeq" id="XP_004352577.1">
    <property type="nucleotide sequence ID" value="XM_004352525.1"/>
</dbReference>
<organism evidence="1 2">
    <name type="scientific">Acanthamoeba castellanii (strain ATCC 30010 / Neff)</name>
    <dbReference type="NCBI Taxonomy" id="1257118"/>
    <lineage>
        <taxon>Eukaryota</taxon>
        <taxon>Amoebozoa</taxon>
        <taxon>Discosea</taxon>
        <taxon>Longamoebia</taxon>
        <taxon>Centramoebida</taxon>
        <taxon>Acanthamoebidae</taxon>
        <taxon>Acanthamoeba</taxon>
    </lineage>
</organism>
<evidence type="ECO:0000313" key="2">
    <source>
        <dbReference type="Proteomes" id="UP000011083"/>
    </source>
</evidence>
<dbReference type="KEGG" id="acan:ACA1_306560"/>